<evidence type="ECO:0000313" key="1">
    <source>
        <dbReference type="EMBL" id="MPM95754.1"/>
    </source>
</evidence>
<gene>
    <name evidence="1" type="ORF">SDC9_142909</name>
</gene>
<dbReference type="AlphaFoldDB" id="A0A645E1U6"/>
<protein>
    <submittedName>
        <fullName evidence="1">Uncharacterized protein</fullName>
    </submittedName>
</protein>
<dbReference type="EMBL" id="VSSQ01042212">
    <property type="protein sequence ID" value="MPM95754.1"/>
    <property type="molecule type" value="Genomic_DNA"/>
</dbReference>
<reference evidence="1" key="1">
    <citation type="submission" date="2019-08" db="EMBL/GenBank/DDBJ databases">
        <authorList>
            <person name="Kucharzyk K."/>
            <person name="Murdoch R.W."/>
            <person name="Higgins S."/>
            <person name="Loffler F."/>
        </authorList>
    </citation>
    <scope>NUCLEOTIDE SEQUENCE</scope>
</reference>
<sequence>MRLRIIQKLKNKQLSTGNRIYEFRLDLNSRLKGAKQEIFGDNDIILRGIFQLGQEMVEIDGKYSYNKYVVGVFDKAYSNPSFTPSSYSGQRNVDKTDMMALALDGSVEIQDMIEQLERDDTDG</sequence>
<name>A0A645E1U6_9ZZZZ</name>
<accession>A0A645E1U6</accession>
<comment type="caution">
    <text evidence="1">The sequence shown here is derived from an EMBL/GenBank/DDBJ whole genome shotgun (WGS) entry which is preliminary data.</text>
</comment>
<organism evidence="1">
    <name type="scientific">bioreactor metagenome</name>
    <dbReference type="NCBI Taxonomy" id="1076179"/>
    <lineage>
        <taxon>unclassified sequences</taxon>
        <taxon>metagenomes</taxon>
        <taxon>ecological metagenomes</taxon>
    </lineage>
</organism>
<proteinExistence type="predicted"/>